<comment type="catalytic activity">
    <reaction evidence="10">
        <text>5-aminomethyl-2-thiouridine(34) in tRNA + S-adenosyl-L-methionine = 5-methylaminomethyl-2-thiouridine(34) in tRNA + S-adenosyl-L-homocysteine + H(+)</text>
        <dbReference type="Rhea" id="RHEA:19569"/>
        <dbReference type="Rhea" id="RHEA-COMP:10195"/>
        <dbReference type="Rhea" id="RHEA-COMP:10197"/>
        <dbReference type="ChEBI" id="CHEBI:15378"/>
        <dbReference type="ChEBI" id="CHEBI:57856"/>
        <dbReference type="ChEBI" id="CHEBI:59789"/>
        <dbReference type="ChEBI" id="CHEBI:74454"/>
        <dbReference type="ChEBI" id="CHEBI:74455"/>
        <dbReference type="EC" id="2.1.1.61"/>
    </reaction>
</comment>
<dbReference type="Pfam" id="PF05430">
    <property type="entry name" value="Methyltransf_30"/>
    <property type="match status" value="1"/>
</dbReference>
<dbReference type="OrthoDB" id="9786494at2"/>
<comment type="similarity">
    <text evidence="10">In the N-terminal section; belongs to the methyltransferase superfamily. tRNA (mnm(5)s(2)U34)-methyltransferase family.</text>
</comment>
<comment type="subcellular location">
    <subcellularLocation>
        <location evidence="10">Cytoplasm</location>
    </subcellularLocation>
</comment>
<protein>
    <recommendedName>
        <fullName evidence="10">tRNA 5-methylaminomethyl-2-thiouridine biosynthesis bifunctional protein MnmC</fullName>
        <shortName evidence="10">tRNA mnm(5)s(2)U biosynthesis bifunctional protein</shortName>
    </recommendedName>
    <domain>
        <recommendedName>
            <fullName evidence="10">tRNA (mnm(5)s(2)U34)-methyltransferase</fullName>
            <ecNumber evidence="10">2.1.1.61</ecNumber>
        </recommendedName>
    </domain>
    <domain>
        <recommendedName>
            <fullName evidence="10">FAD-dependent cmnm(5)s(2)U34 oxidoreductase</fullName>
            <ecNumber evidence="10">1.5.-.-</ecNumber>
        </recommendedName>
    </domain>
</protein>
<dbReference type="AlphaFoldDB" id="A0A495DL90"/>
<comment type="caution">
    <text evidence="13">The sequence shown here is derived from an EMBL/GenBank/DDBJ whole genome shotgun (WGS) entry which is preliminary data.</text>
</comment>
<dbReference type="GO" id="GO:0004808">
    <property type="term" value="F:tRNA (5-methylaminomethyl-2-thiouridylate)(34)-methyltransferase activity"/>
    <property type="evidence" value="ECO:0007669"/>
    <property type="project" value="UniProtKB-EC"/>
</dbReference>
<feature type="region of interest" description="FAD-dependent cmnm(5)s(2)U34 oxidoreductase" evidence="10">
    <location>
        <begin position="254"/>
        <end position="584"/>
    </location>
</feature>
<dbReference type="NCBIfam" id="NF033855">
    <property type="entry name" value="tRNA_MNMC2"/>
    <property type="match status" value="1"/>
</dbReference>
<evidence type="ECO:0000313" key="14">
    <source>
        <dbReference type="Proteomes" id="UP000273675"/>
    </source>
</evidence>
<dbReference type="GO" id="GO:0032259">
    <property type="term" value="P:methylation"/>
    <property type="evidence" value="ECO:0007669"/>
    <property type="project" value="UniProtKB-KW"/>
</dbReference>
<evidence type="ECO:0000256" key="5">
    <source>
        <dbReference type="ARBA" id="ARBA00022691"/>
    </source>
</evidence>
<evidence type="ECO:0000256" key="2">
    <source>
        <dbReference type="ARBA" id="ARBA00022603"/>
    </source>
</evidence>
<dbReference type="InterPro" id="IPR008471">
    <property type="entry name" value="MnmC-like_methylTransf"/>
</dbReference>
<evidence type="ECO:0000256" key="6">
    <source>
        <dbReference type="ARBA" id="ARBA00022694"/>
    </source>
</evidence>
<proteinExistence type="inferred from homology"/>
<dbReference type="PANTHER" id="PTHR13847:SF283">
    <property type="entry name" value="TRNA 5-METHYLAMINOMETHYL-2-THIOURIDINE BIOSYNTHESIS BIFUNCTIONAL PROTEIN MNMC"/>
    <property type="match status" value="1"/>
</dbReference>
<dbReference type="Gene3D" id="3.40.50.150">
    <property type="entry name" value="Vaccinia Virus protein VP39"/>
    <property type="match status" value="1"/>
</dbReference>
<dbReference type="GO" id="GO:0050660">
    <property type="term" value="F:flavin adenine dinucleotide binding"/>
    <property type="evidence" value="ECO:0007669"/>
    <property type="project" value="UniProtKB-UniRule"/>
</dbReference>
<dbReference type="Gene3D" id="3.50.50.60">
    <property type="entry name" value="FAD/NAD(P)-binding domain"/>
    <property type="match status" value="1"/>
</dbReference>
<dbReference type="RefSeq" id="WP_121209649.1">
    <property type="nucleotide sequence ID" value="NZ_RBIM01000001.1"/>
</dbReference>
<evidence type="ECO:0000256" key="4">
    <source>
        <dbReference type="ARBA" id="ARBA00022679"/>
    </source>
</evidence>
<comment type="similarity">
    <text evidence="10">In the C-terminal section; belongs to the DAO family.</text>
</comment>
<dbReference type="EMBL" id="RBIM01000001">
    <property type="protein sequence ID" value="RKR03703.1"/>
    <property type="molecule type" value="Genomic_DNA"/>
</dbReference>
<dbReference type="EC" id="2.1.1.61" evidence="10"/>
<feature type="region of interest" description="tRNA (mnm(5)s(2)U34)-methyltransferase" evidence="10">
    <location>
        <begin position="1"/>
        <end position="236"/>
    </location>
</feature>
<keyword evidence="5 10" id="KW-0949">S-adenosyl-L-methionine</keyword>
<dbReference type="EC" id="1.5.-.-" evidence="10"/>
<dbReference type="InterPro" id="IPR047785">
    <property type="entry name" value="tRNA_MNMC2"/>
</dbReference>
<keyword evidence="2 10" id="KW-0489">Methyltransferase</keyword>
<feature type="domain" description="FAD dependent oxidoreductase" evidence="11">
    <location>
        <begin position="251"/>
        <end position="548"/>
    </location>
</feature>
<dbReference type="InterPro" id="IPR023032">
    <property type="entry name" value="tRNA_MAMT_biosynth_bifunc_MnmC"/>
</dbReference>
<comment type="function">
    <text evidence="10">Catalyzes the last two steps in the biosynthesis of 5-methylaminomethyl-2-thiouridine (mnm(5)s(2)U) at the wobble position (U34) in tRNA. Catalyzes the FAD-dependent demodification of cmnm(5)s(2)U34 to nm(5)s(2)U34, followed by the transfer of a methyl group from S-adenosyl-L-methionine to nm(5)s(2)U34, to form mnm(5)s(2)U34.</text>
</comment>
<evidence type="ECO:0000256" key="9">
    <source>
        <dbReference type="ARBA" id="ARBA00023268"/>
    </source>
</evidence>
<dbReference type="InterPro" id="IPR006076">
    <property type="entry name" value="FAD-dep_OxRdtase"/>
</dbReference>
<dbReference type="Pfam" id="PF01266">
    <property type="entry name" value="DAO"/>
    <property type="match status" value="1"/>
</dbReference>
<keyword evidence="8 10" id="KW-0560">Oxidoreductase</keyword>
<evidence type="ECO:0000256" key="3">
    <source>
        <dbReference type="ARBA" id="ARBA00022630"/>
    </source>
</evidence>
<evidence type="ECO:0000256" key="1">
    <source>
        <dbReference type="ARBA" id="ARBA00022490"/>
    </source>
</evidence>
<keyword evidence="3 10" id="KW-0285">Flavoprotein</keyword>
<dbReference type="GO" id="GO:0005737">
    <property type="term" value="C:cytoplasm"/>
    <property type="evidence" value="ECO:0007669"/>
    <property type="project" value="UniProtKB-SubCell"/>
</dbReference>
<sequence>MTPDGLYCQPAVLDWSAESGPRARDYGDVYFSAEDGLEETRAVFLRACGLPDAWAGRRTYTVGELGFGTGLNALGLWQLWRKTRPDDGWLDLVSIEKHPLDRASAARAFAAWPQLGELAGRLLAQWPSRLKGPQRLVFPEDRFAITIFQDEVEAALAQMDGPVDAWFLDGFAPDRNAAMWSQPVFNRIGQLSAPGARIGTFTVAGFVRRGLAEAGFSVAKRPGFGRKRERLEAIWPGETVARSGLQAAGPVAIIGAGIAGASLVHALAARGVETVLIGAADAPGGASNAPAGLLTPRLEKADRPHVRATMAAFDFARRLYEGRDGFHAEPVIRLPGDAREAARFAVLADWLPDHLDWQDDRLVISCGGRFEPSRLVSGLIGACDRQDWQFGHHEAGGDGVRLFDRDGVCRLEAAHLVIAAGAASQAFHGDISPSAGQVAVFEGPAPASPVSWGHYACRAGDGVLVGATHLRGEAAAPDDEAEASFRTAIAERLPDLALGRVTERWSGVRASTPDRLPVAGMLGDRLSILSGLGSRGFAHAPLLAEDLVSRITGGASVLAADARAVLGPQRFAERRARKAGQTTG</sequence>
<evidence type="ECO:0000313" key="13">
    <source>
        <dbReference type="EMBL" id="RKR03703.1"/>
    </source>
</evidence>
<dbReference type="PANTHER" id="PTHR13847">
    <property type="entry name" value="SARCOSINE DEHYDROGENASE-RELATED"/>
    <property type="match status" value="1"/>
</dbReference>
<evidence type="ECO:0000259" key="12">
    <source>
        <dbReference type="Pfam" id="PF05430"/>
    </source>
</evidence>
<dbReference type="GO" id="GO:0016645">
    <property type="term" value="F:oxidoreductase activity, acting on the CH-NH group of donors"/>
    <property type="evidence" value="ECO:0007669"/>
    <property type="project" value="InterPro"/>
</dbReference>
<keyword evidence="1 10" id="KW-0963">Cytoplasm</keyword>
<dbReference type="Proteomes" id="UP000273675">
    <property type="component" value="Unassembled WGS sequence"/>
</dbReference>
<keyword evidence="4 10" id="KW-0808">Transferase</keyword>
<name>A0A495DL90_9PROT</name>
<accession>A0A495DL90</accession>
<reference evidence="13 14" key="1">
    <citation type="submission" date="2018-10" db="EMBL/GenBank/DDBJ databases">
        <title>Genomic Encyclopedia of Type Strains, Phase IV (KMG-IV): sequencing the most valuable type-strain genomes for metagenomic binning, comparative biology and taxonomic classification.</title>
        <authorList>
            <person name="Goeker M."/>
        </authorList>
    </citation>
    <scope>NUCLEOTIDE SEQUENCE [LARGE SCALE GENOMIC DNA]</scope>
    <source>
        <strain evidence="13 14">DSM 4734</strain>
    </source>
</reference>
<comment type="cofactor">
    <cofactor evidence="10">
        <name>FAD</name>
        <dbReference type="ChEBI" id="CHEBI:57692"/>
    </cofactor>
</comment>
<dbReference type="SUPFAM" id="SSF51971">
    <property type="entry name" value="Nucleotide-binding domain"/>
    <property type="match status" value="1"/>
</dbReference>
<keyword evidence="9 10" id="KW-0511">Multifunctional enzyme</keyword>
<gene>
    <name evidence="10" type="primary">mnmC</name>
    <name evidence="13" type="ORF">C7435_0140</name>
</gene>
<dbReference type="HAMAP" id="MF_01102">
    <property type="entry name" value="MnmC"/>
    <property type="match status" value="1"/>
</dbReference>
<dbReference type="GO" id="GO:0002097">
    <property type="term" value="P:tRNA wobble base modification"/>
    <property type="evidence" value="ECO:0007669"/>
    <property type="project" value="UniProtKB-UniRule"/>
</dbReference>
<keyword evidence="7 10" id="KW-0274">FAD</keyword>
<dbReference type="Gene3D" id="3.30.9.10">
    <property type="entry name" value="D-Amino Acid Oxidase, subunit A, domain 2"/>
    <property type="match status" value="1"/>
</dbReference>
<dbReference type="InterPro" id="IPR036188">
    <property type="entry name" value="FAD/NAD-bd_sf"/>
</dbReference>
<evidence type="ECO:0000256" key="8">
    <source>
        <dbReference type="ARBA" id="ARBA00023002"/>
    </source>
</evidence>
<dbReference type="InterPro" id="IPR029063">
    <property type="entry name" value="SAM-dependent_MTases_sf"/>
</dbReference>
<organism evidence="13 14">
    <name type="scientific">Maricaulis maris</name>
    <dbReference type="NCBI Taxonomy" id="74318"/>
    <lineage>
        <taxon>Bacteria</taxon>
        <taxon>Pseudomonadati</taxon>
        <taxon>Pseudomonadota</taxon>
        <taxon>Alphaproteobacteria</taxon>
        <taxon>Maricaulales</taxon>
        <taxon>Maricaulaceae</taxon>
        <taxon>Maricaulis</taxon>
    </lineage>
</organism>
<evidence type="ECO:0000259" key="11">
    <source>
        <dbReference type="Pfam" id="PF01266"/>
    </source>
</evidence>
<feature type="domain" description="MnmC-like methyltransferase" evidence="12">
    <location>
        <begin position="114"/>
        <end position="234"/>
    </location>
</feature>
<evidence type="ECO:0000256" key="7">
    <source>
        <dbReference type="ARBA" id="ARBA00022827"/>
    </source>
</evidence>
<evidence type="ECO:0000256" key="10">
    <source>
        <dbReference type="HAMAP-Rule" id="MF_01102"/>
    </source>
</evidence>
<keyword evidence="6 10" id="KW-0819">tRNA processing</keyword>